<protein>
    <recommendedName>
        <fullName evidence="2">protein-tyrosine-phosphatase</fullName>
        <ecNumber evidence="2">3.1.3.48</ecNumber>
    </recommendedName>
</protein>
<dbReference type="GO" id="GO:0004725">
    <property type="term" value="F:protein tyrosine phosphatase activity"/>
    <property type="evidence" value="ECO:0007669"/>
    <property type="project" value="UniProtKB-EC"/>
</dbReference>
<dbReference type="EC" id="3.1.3.48" evidence="2"/>
<dbReference type="SUPFAM" id="SSF52788">
    <property type="entry name" value="Phosphotyrosine protein phosphatases I"/>
    <property type="match status" value="1"/>
</dbReference>
<dbReference type="InterPro" id="IPR050438">
    <property type="entry name" value="LMW_PTPase"/>
</dbReference>
<feature type="active site" evidence="5">
    <location>
        <position position="17"/>
    </location>
</feature>
<feature type="active site" description="Nucleophile" evidence="5">
    <location>
        <position position="11"/>
    </location>
</feature>
<feature type="domain" description="Phosphotyrosine protein phosphatase I" evidence="6">
    <location>
        <begin position="5"/>
        <end position="151"/>
    </location>
</feature>
<keyword evidence="3 7" id="KW-0378">Hydrolase</keyword>
<evidence type="ECO:0000256" key="4">
    <source>
        <dbReference type="ARBA" id="ARBA00022912"/>
    </source>
</evidence>
<evidence type="ECO:0000256" key="2">
    <source>
        <dbReference type="ARBA" id="ARBA00013064"/>
    </source>
</evidence>
<gene>
    <name evidence="7" type="ORF">QJU93_06610</name>
</gene>
<dbReference type="RefSeq" id="WP_306374108.1">
    <property type="nucleotide sequence ID" value="NZ_JASAYK010000003.1"/>
</dbReference>
<evidence type="ECO:0000256" key="3">
    <source>
        <dbReference type="ARBA" id="ARBA00022801"/>
    </source>
</evidence>
<comment type="caution">
    <text evidence="7">The sequence shown here is derived from an EMBL/GenBank/DDBJ whole genome shotgun (WGS) entry which is preliminary data.</text>
</comment>
<dbReference type="Proteomes" id="UP001236239">
    <property type="component" value="Unassembled WGS sequence"/>
</dbReference>
<dbReference type="EMBL" id="JASAYQ010000009">
    <property type="protein sequence ID" value="MDP8173025.1"/>
    <property type="molecule type" value="Genomic_DNA"/>
</dbReference>
<dbReference type="SMART" id="SM00226">
    <property type="entry name" value="LMWPc"/>
    <property type="match status" value="1"/>
</dbReference>
<comment type="similarity">
    <text evidence="1">Belongs to the low molecular weight phosphotyrosine protein phosphatase family.</text>
</comment>
<dbReference type="PANTHER" id="PTHR11717">
    <property type="entry name" value="LOW MOLECULAR WEIGHT PROTEIN TYROSINE PHOSPHATASE"/>
    <property type="match status" value="1"/>
</dbReference>
<evidence type="ECO:0000313" key="8">
    <source>
        <dbReference type="Proteomes" id="UP001236239"/>
    </source>
</evidence>
<evidence type="ECO:0000256" key="5">
    <source>
        <dbReference type="PIRSR" id="PIRSR617867-1"/>
    </source>
</evidence>
<dbReference type="Pfam" id="PF01451">
    <property type="entry name" value="LMWPc"/>
    <property type="match status" value="1"/>
</dbReference>
<organism evidence="7 8">
    <name type="scientific">Phocoenobacter skyensis</name>
    <dbReference type="NCBI Taxonomy" id="97481"/>
    <lineage>
        <taxon>Bacteria</taxon>
        <taxon>Pseudomonadati</taxon>
        <taxon>Pseudomonadota</taxon>
        <taxon>Gammaproteobacteria</taxon>
        <taxon>Pasteurellales</taxon>
        <taxon>Pasteurellaceae</taxon>
        <taxon>Phocoenobacter</taxon>
    </lineage>
</organism>
<dbReference type="InterPro" id="IPR036196">
    <property type="entry name" value="Ptyr_pPase_sf"/>
</dbReference>
<dbReference type="PANTHER" id="PTHR11717:SF7">
    <property type="entry name" value="LOW MOLECULAR WEIGHT PHOSPHOTYROSINE PROTEIN PHOSPHATASE"/>
    <property type="match status" value="1"/>
</dbReference>
<dbReference type="InterPro" id="IPR017867">
    <property type="entry name" value="Tyr_phospatase_low_mol_wt"/>
</dbReference>
<keyword evidence="4" id="KW-0904">Protein phosphatase</keyword>
<evidence type="ECO:0000259" key="6">
    <source>
        <dbReference type="SMART" id="SM00226"/>
    </source>
</evidence>
<accession>A0AAJ6P0W9</accession>
<dbReference type="Gene3D" id="3.40.50.2300">
    <property type="match status" value="1"/>
</dbReference>
<reference evidence="7" key="1">
    <citation type="journal article" date="2023" name="Front. Microbiol.">
        <title>Phylogeography and host specificity of Pasteurellaceae pathogenic to sea-farmed fish in the north-east Atlantic.</title>
        <authorList>
            <person name="Gulla S."/>
            <person name="Colquhoun D.J."/>
            <person name="Olsen A.B."/>
            <person name="Spilsberg B."/>
            <person name="Lagesen K."/>
            <person name="Aakesson C.P."/>
            <person name="Strom S."/>
            <person name="Manji F."/>
            <person name="Birkbeck T.H."/>
            <person name="Nilsen H.K."/>
        </authorList>
    </citation>
    <scope>NUCLEOTIDE SEQUENCE</scope>
    <source>
        <strain evidence="7">TW16_20</strain>
    </source>
</reference>
<dbReference type="InterPro" id="IPR023485">
    <property type="entry name" value="Ptyr_pPase"/>
</dbReference>
<evidence type="ECO:0000256" key="1">
    <source>
        <dbReference type="ARBA" id="ARBA00011063"/>
    </source>
</evidence>
<dbReference type="CDD" id="cd16343">
    <property type="entry name" value="LMWPTP"/>
    <property type="match status" value="1"/>
</dbReference>
<proteinExistence type="inferred from homology"/>
<dbReference type="PRINTS" id="PR00719">
    <property type="entry name" value="LMWPTPASE"/>
</dbReference>
<dbReference type="AlphaFoldDB" id="A0AAJ6P0W9"/>
<feature type="active site" description="Proton donor" evidence="5">
    <location>
        <position position="127"/>
    </location>
</feature>
<evidence type="ECO:0000313" key="7">
    <source>
        <dbReference type="EMBL" id="MDP8173025.1"/>
    </source>
</evidence>
<name>A0AAJ6P0W9_9PAST</name>
<sequence>MKPQTHILFVCLGNICRSPMAEYIMRHKIQQADLNHQIVTDSAGTSGWHDGEDMHKGTKQQLAKHNIDNSGFVSRKVQKQDWEKFDYIIAMDNQNLKDLEKLFGKEPNRLFNITSLCHNLAYDHIPDPWYTDNFDETYQLLDQCCEVLLQRVKG</sequence>